<protein>
    <submittedName>
        <fullName evidence="1">Polyhomeotic-like protein 1</fullName>
    </submittedName>
</protein>
<organism evidence="1 2">
    <name type="scientific">Corchorus olitorius</name>
    <dbReference type="NCBI Taxonomy" id="93759"/>
    <lineage>
        <taxon>Eukaryota</taxon>
        <taxon>Viridiplantae</taxon>
        <taxon>Streptophyta</taxon>
        <taxon>Embryophyta</taxon>
        <taxon>Tracheophyta</taxon>
        <taxon>Spermatophyta</taxon>
        <taxon>Magnoliopsida</taxon>
        <taxon>eudicotyledons</taxon>
        <taxon>Gunneridae</taxon>
        <taxon>Pentapetalae</taxon>
        <taxon>rosids</taxon>
        <taxon>malvids</taxon>
        <taxon>Malvales</taxon>
        <taxon>Malvaceae</taxon>
        <taxon>Grewioideae</taxon>
        <taxon>Apeibeae</taxon>
        <taxon>Corchorus</taxon>
    </lineage>
</organism>
<accession>A0A1R3JI67</accession>
<proteinExistence type="predicted"/>
<dbReference type="AlphaFoldDB" id="A0A1R3JI67"/>
<name>A0A1R3JI67_9ROSI</name>
<sequence>MVSLNHLKKRQDFHRKIQPETFLYRFRPTHRQNDSKLRYTDPSGSSIKTPIPISLKSKATQIKSPDFSPGTLKLNFVCKSFKRGRFVYLFEVKGFSVVCGVSMERNF</sequence>
<reference evidence="2" key="1">
    <citation type="submission" date="2013-09" db="EMBL/GenBank/DDBJ databases">
        <title>Corchorus olitorius genome sequencing.</title>
        <authorList>
            <person name="Alam M."/>
            <person name="Haque M.S."/>
            <person name="Islam M.S."/>
            <person name="Emdad E.M."/>
            <person name="Islam M.M."/>
            <person name="Ahmed B."/>
            <person name="Halim A."/>
            <person name="Hossen Q.M.M."/>
            <person name="Hossain M.Z."/>
            <person name="Ahmed R."/>
            <person name="Khan M.M."/>
            <person name="Islam R."/>
            <person name="Rashid M.M."/>
            <person name="Khan S.A."/>
            <person name="Rahman M.S."/>
            <person name="Alam M."/>
            <person name="Yahiya A.S."/>
            <person name="Khan M.S."/>
            <person name="Azam M.S."/>
            <person name="Haque T."/>
            <person name="Lashkar M.Z.H."/>
            <person name="Akhand A.I."/>
            <person name="Morshed G."/>
            <person name="Roy S."/>
            <person name="Uddin K.S."/>
            <person name="Rabeya T."/>
            <person name="Hossain A.S."/>
            <person name="Chowdhury A."/>
            <person name="Snigdha A.R."/>
            <person name="Mortoza M.S."/>
            <person name="Matin S.A."/>
            <person name="Hoque S.M.E."/>
            <person name="Islam M.K."/>
            <person name="Roy D.K."/>
            <person name="Haider R."/>
            <person name="Moosa M.M."/>
            <person name="Elias S.M."/>
            <person name="Hasan A.M."/>
            <person name="Jahan S."/>
            <person name="Shafiuddin M."/>
            <person name="Mahmood N."/>
            <person name="Shommy N.S."/>
        </authorList>
    </citation>
    <scope>NUCLEOTIDE SEQUENCE [LARGE SCALE GENOMIC DNA]</scope>
    <source>
        <strain evidence="2">cv. O-4</strain>
    </source>
</reference>
<dbReference type="Proteomes" id="UP000187203">
    <property type="component" value="Unassembled WGS sequence"/>
</dbReference>
<evidence type="ECO:0000313" key="2">
    <source>
        <dbReference type="Proteomes" id="UP000187203"/>
    </source>
</evidence>
<comment type="caution">
    <text evidence="1">The sequence shown here is derived from an EMBL/GenBank/DDBJ whole genome shotgun (WGS) entry which is preliminary data.</text>
</comment>
<gene>
    <name evidence="1" type="ORF">COLO4_16294</name>
</gene>
<keyword evidence="2" id="KW-1185">Reference proteome</keyword>
<dbReference type="EMBL" id="AWUE01016005">
    <property type="protein sequence ID" value="OMO94546.1"/>
    <property type="molecule type" value="Genomic_DNA"/>
</dbReference>
<evidence type="ECO:0000313" key="1">
    <source>
        <dbReference type="EMBL" id="OMO94546.1"/>
    </source>
</evidence>